<evidence type="ECO:0000313" key="9">
    <source>
        <dbReference type="Proteomes" id="UP001153148"/>
    </source>
</evidence>
<dbReference type="PANTHER" id="PTHR19376">
    <property type="entry name" value="DNA-DIRECTED RNA POLYMERASE"/>
    <property type="match status" value="1"/>
</dbReference>
<dbReference type="InterPro" id="IPR007080">
    <property type="entry name" value="RNA_pol_Rpb1_1"/>
</dbReference>
<keyword evidence="4" id="KW-0808">Transferase</keyword>
<dbReference type="PANTHER" id="PTHR19376:SF11">
    <property type="entry name" value="DNA-DIRECTED RNA POLYMERASE I SUBUNIT RPA1"/>
    <property type="match status" value="1"/>
</dbReference>
<evidence type="ECO:0000256" key="1">
    <source>
        <dbReference type="ARBA" id="ARBA00006460"/>
    </source>
</evidence>
<dbReference type="Proteomes" id="UP001153148">
    <property type="component" value="Unassembled WGS sequence"/>
</dbReference>
<keyword evidence="5" id="KW-0548">Nucleotidyltransferase</keyword>
<organism evidence="8 9">
    <name type="scientific">Timema podura</name>
    <name type="common">Walking stick</name>
    <dbReference type="NCBI Taxonomy" id="61482"/>
    <lineage>
        <taxon>Eukaryota</taxon>
        <taxon>Metazoa</taxon>
        <taxon>Ecdysozoa</taxon>
        <taxon>Arthropoda</taxon>
        <taxon>Hexapoda</taxon>
        <taxon>Insecta</taxon>
        <taxon>Pterygota</taxon>
        <taxon>Neoptera</taxon>
        <taxon>Polyneoptera</taxon>
        <taxon>Phasmatodea</taxon>
        <taxon>Timematodea</taxon>
        <taxon>Timematoidea</taxon>
        <taxon>Timematidae</taxon>
        <taxon>Timema</taxon>
    </lineage>
</organism>
<name>A0ABN7P894_TIMPD</name>
<evidence type="ECO:0000313" key="8">
    <source>
        <dbReference type="EMBL" id="CAG2063947.1"/>
    </source>
</evidence>
<dbReference type="EC" id="2.7.7.6" evidence="2"/>
<evidence type="ECO:0000259" key="7">
    <source>
        <dbReference type="Pfam" id="PF04997"/>
    </source>
</evidence>
<keyword evidence="3" id="KW-0240">DNA-directed RNA polymerase</keyword>
<keyword evidence="9" id="KW-1185">Reference proteome</keyword>
<keyword evidence="6" id="KW-0804">Transcription</keyword>
<dbReference type="SUPFAM" id="SSF64484">
    <property type="entry name" value="beta and beta-prime subunits of DNA dependent RNA-polymerase"/>
    <property type="match status" value="1"/>
</dbReference>
<dbReference type="Gene3D" id="4.10.860.120">
    <property type="entry name" value="RNA polymerase II, clamp domain"/>
    <property type="match status" value="1"/>
</dbReference>
<evidence type="ECO:0000256" key="3">
    <source>
        <dbReference type="ARBA" id="ARBA00022478"/>
    </source>
</evidence>
<protein>
    <recommendedName>
        <fullName evidence="2">DNA-directed RNA polymerase</fullName>
        <ecNumber evidence="2">2.7.7.6</ecNumber>
    </recommendedName>
</protein>
<dbReference type="EMBL" id="CAJPIN010030277">
    <property type="protein sequence ID" value="CAG2063947.1"/>
    <property type="molecule type" value="Genomic_DNA"/>
</dbReference>
<dbReference type="InterPro" id="IPR045867">
    <property type="entry name" value="DNA-dir_RpoC_beta_prime"/>
</dbReference>
<evidence type="ECO:0000256" key="5">
    <source>
        <dbReference type="ARBA" id="ARBA00022695"/>
    </source>
</evidence>
<sequence>MAMKHTDPKSVTFSLFTAEEIRKLSVVKICTPLAFNLVGHPLPGGLYDPALGNSYRNPNITQLSTQEGHFLFVSHWLTTQVPSQSTAIPAGHATRTIFNCPGHMGHIELPLPVVNPMFYRHIYILLKLSCLNCHIMQIPGYMKHLLITQLSLLQAGYLSEAQEAESLVSYSLSSHISNDDASAQDSFNLLVKQKLDEFQQTVVSLYRWSDALDDLTIVAGSVPVSIKGEVFTKSVESLKNKLLEAVVKYVSETKTCRSCEKPMKKLTFFQNKLMTSVTKVETSSKFSRLSNACFIM</sequence>
<gene>
    <name evidence="8" type="ORF">TPAB3V08_LOCUS10894</name>
</gene>
<reference evidence="8" key="1">
    <citation type="submission" date="2021-03" db="EMBL/GenBank/DDBJ databases">
        <authorList>
            <person name="Tran Van P."/>
        </authorList>
    </citation>
    <scope>NUCLEOTIDE SEQUENCE</scope>
</reference>
<evidence type="ECO:0000256" key="2">
    <source>
        <dbReference type="ARBA" id="ARBA00012418"/>
    </source>
</evidence>
<dbReference type="InterPro" id="IPR044893">
    <property type="entry name" value="RNA_pol_Rpb1_clamp_domain"/>
</dbReference>
<comment type="similarity">
    <text evidence="1">Belongs to the RNA polymerase beta' chain family.</text>
</comment>
<feature type="domain" description="RNA polymerase Rpb1" evidence="7">
    <location>
        <begin position="9"/>
        <end position="282"/>
    </location>
</feature>
<comment type="caution">
    <text evidence="8">The sequence shown here is derived from an EMBL/GenBank/DDBJ whole genome shotgun (WGS) entry which is preliminary data.</text>
</comment>
<evidence type="ECO:0000256" key="4">
    <source>
        <dbReference type="ARBA" id="ARBA00022679"/>
    </source>
</evidence>
<evidence type="ECO:0000256" key="6">
    <source>
        <dbReference type="ARBA" id="ARBA00023163"/>
    </source>
</evidence>
<accession>A0ABN7P894</accession>
<proteinExistence type="inferred from homology"/>
<dbReference type="Pfam" id="PF04997">
    <property type="entry name" value="RNA_pol_Rpb1_1"/>
    <property type="match status" value="1"/>
</dbReference>